<evidence type="ECO:0000259" key="3">
    <source>
        <dbReference type="Pfam" id="PF24883"/>
    </source>
</evidence>
<feature type="region of interest" description="Disordered" evidence="2">
    <location>
        <begin position="21"/>
        <end position="163"/>
    </location>
</feature>
<feature type="compositionally biased region" description="Basic and acidic residues" evidence="2">
    <location>
        <begin position="88"/>
        <end position="105"/>
    </location>
</feature>
<organism evidence="4 5">
    <name type="scientific">Coprinopsis marcescibilis</name>
    <name type="common">Agaric fungus</name>
    <name type="synonym">Psathyrella marcescibilis</name>
    <dbReference type="NCBI Taxonomy" id="230819"/>
    <lineage>
        <taxon>Eukaryota</taxon>
        <taxon>Fungi</taxon>
        <taxon>Dikarya</taxon>
        <taxon>Basidiomycota</taxon>
        <taxon>Agaricomycotina</taxon>
        <taxon>Agaricomycetes</taxon>
        <taxon>Agaricomycetidae</taxon>
        <taxon>Agaricales</taxon>
        <taxon>Agaricineae</taxon>
        <taxon>Psathyrellaceae</taxon>
        <taxon>Coprinopsis</taxon>
    </lineage>
</organism>
<dbReference type="Proteomes" id="UP000307440">
    <property type="component" value="Unassembled WGS sequence"/>
</dbReference>
<reference evidence="4 5" key="1">
    <citation type="journal article" date="2019" name="Nat. Ecol. Evol.">
        <title>Megaphylogeny resolves global patterns of mushroom evolution.</title>
        <authorList>
            <person name="Varga T."/>
            <person name="Krizsan K."/>
            <person name="Foldi C."/>
            <person name="Dima B."/>
            <person name="Sanchez-Garcia M."/>
            <person name="Sanchez-Ramirez S."/>
            <person name="Szollosi G.J."/>
            <person name="Szarkandi J.G."/>
            <person name="Papp V."/>
            <person name="Albert L."/>
            <person name="Andreopoulos W."/>
            <person name="Angelini C."/>
            <person name="Antonin V."/>
            <person name="Barry K.W."/>
            <person name="Bougher N.L."/>
            <person name="Buchanan P."/>
            <person name="Buyck B."/>
            <person name="Bense V."/>
            <person name="Catcheside P."/>
            <person name="Chovatia M."/>
            <person name="Cooper J."/>
            <person name="Damon W."/>
            <person name="Desjardin D."/>
            <person name="Finy P."/>
            <person name="Geml J."/>
            <person name="Haridas S."/>
            <person name="Hughes K."/>
            <person name="Justo A."/>
            <person name="Karasinski D."/>
            <person name="Kautmanova I."/>
            <person name="Kiss B."/>
            <person name="Kocsube S."/>
            <person name="Kotiranta H."/>
            <person name="LaButti K.M."/>
            <person name="Lechner B.E."/>
            <person name="Liimatainen K."/>
            <person name="Lipzen A."/>
            <person name="Lukacs Z."/>
            <person name="Mihaltcheva S."/>
            <person name="Morgado L.N."/>
            <person name="Niskanen T."/>
            <person name="Noordeloos M.E."/>
            <person name="Ohm R.A."/>
            <person name="Ortiz-Santana B."/>
            <person name="Ovrebo C."/>
            <person name="Racz N."/>
            <person name="Riley R."/>
            <person name="Savchenko A."/>
            <person name="Shiryaev A."/>
            <person name="Soop K."/>
            <person name="Spirin V."/>
            <person name="Szebenyi C."/>
            <person name="Tomsovsky M."/>
            <person name="Tulloss R.E."/>
            <person name="Uehling J."/>
            <person name="Grigoriev I.V."/>
            <person name="Vagvolgyi C."/>
            <person name="Papp T."/>
            <person name="Martin F.M."/>
            <person name="Miettinen O."/>
            <person name="Hibbett D.S."/>
            <person name="Nagy L.G."/>
        </authorList>
    </citation>
    <scope>NUCLEOTIDE SEQUENCE [LARGE SCALE GENOMIC DNA]</scope>
    <source>
        <strain evidence="4 5">CBS 121175</strain>
    </source>
</reference>
<dbReference type="SUPFAM" id="SSF52540">
    <property type="entry name" value="P-loop containing nucleoside triphosphate hydrolases"/>
    <property type="match status" value="1"/>
</dbReference>
<proteinExistence type="predicted"/>
<dbReference type="AlphaFoldDB" id="A0A5C3KGI2"/>
<evidence type="ECO:0000313" key="4">
    <source>
        <dbReference type="EMBL" id="TFK19132.1"/>
    </source>
</evidence>
<feature type="domain" description="Nephrocystin 3-like N-terminal" evidence="3">
    <location>
        <begin position="230"/>
        <end position="401"/>
    </location>
</feature>
<dbReference type="STRING" id="230819.A0A5C3KGI2"/>
<evidence type="ECO:0000256" key="1">
    <source>
        <dbReference type="ARBA" id="ARBA00022737"/>
    </source>
</evidence>
<evidence type="ECO:0000313" key="5">
    <source>
        <dbReference type="Proteomes" id="UP000307440"/>
    </source>
</evidence>
<name>A0A5C3KGI2_COPMA</name>
<keyword evidence="5" id="KW-1185">Reference proteome</keyword>
<dbReference type="OrthoDB" id="4576410at2759"/>
<evidence type="ECO:0000256" key="2">
    <source>
        <dbReference type="SAM" id="MobiDB-lite"/>
    </source>
</evidence>
<dbReference type="Pfam" id="PF24883">
    <property type="entry name" value="NPHP3_N"/>
    <property type="match status" value="1"/>
</dbReference>
<dbReference type="PANTHER" id="PTHR10039">
    <property type="entry name" value="AMELOGENIN"/>
    <property type="match status" value="1"/>
</dbReference>
<gene>
    <name evidence="4" type="ORF">FA15DRAFT_760227</name>
</gene>
<dbReference type="EMBL" id="ML210358">
    <property type="protein sequence ID" value="TFK19132.1"/>
    <property type="molecule type" value="Genomic_DNA"/>
</dbReference>
<dbReference type="InterPro" id="IPR056884">
    <property type="entry name" value="NPHP3-like_N"/>
</dbReference>
<accession>A0A5C3KGI2</accession>
<dbReference type="Gene3D" id="3.40.50.300">
    <property type="entry name" value="P-loop containing nucleotide triphosphate hydrolases"/>
    <property type="match status" value="1"/>
</dbReference>
<sequence length="873" mass="97945">MSRRWLGIPLPDLRVPKWKVKDTRGTSGNVDRPIPGRSDVLASHELGLSPFPPGETERLLQQPVGQQQSDDNRGAPVGVGVSKPAAAEAERPPVPHIANKPEEVQPRMAQQPEDRPQQTDFTPPSSPPAMETEPPPFTDNRGNLHDPPGNIHGRSFHDPPSILSNAQGTHIHRANIVAGTNVVFNHSSEDVARGKKLMLDNIASSALYKSQERFDPPKCEENTRVGLLSAIRNWIEDRSQTSARLQCITGSAGMGKSALVQTTVEQYEPAGLVAATFFFLASDPIGNNLRHFMPTIAYQIALSNTSDPALGNCIFRAVDRDPSIFKRSIERQLEELIVKPLRETFPQGYDELFSLPSFPYLICIDGLDECVDRKSQSQLLSIISTTFIDNRLPFKILLASRPERPLRAAILDGRGFLKSKSKVINLNDYDASADIKTFLQAELRTIGQESDDPRAQTNWPTLKDIDTLVVAAAGLFVYASTVVKFVSQRHRRPFQQLATVIQVIKGSNPTGQAVQVRRHPFVELDALYRSIIVFAQQEYARQYDDGDPLAVIRLVRMFSLPVPHIKVALAYSDPLLAAGRAQSTSFGIGRPKSVADMEAIFGLEPGELESMFSDLHSLYIVKWHDSWDAVIRPYHKSIQDFLLDPARCGEDLYIPHYAVVGRWTTLILGILAKASDSMLAGVEYRDSEDTPELARRLSWADFEMPYQVPLPLTVDDDTQWPVIMEEWHRIYKPFTDQGLFSRLACLLRASSTFTPPWPLLYIAGRTFSFVLGFMLYEAPRLAGSEWDPAVRQDMLELFDVLKERQMVSGRVFREEFPGLREPVSEQSLESWFDEMWNHQRLDSIYPWPGEAVGVRLRICQGEAIDDDDDAMSI</sequence>
<keyword evidence="1" id="KW-0677">Repeat</keyword>
<protein>
    <recommendedName>
        <fullName evidence="3">Nephrocystin 3-like N-terminal domain-containing protein</fullName>
    </recommendedName>
</protein>
<dbReference type="InterPro" id="IPR027417">
    <property type="entry name" value="P-loop_NTPase"/>
</dbReference>